<dbReference type="InterPro" id="IPR036412">
    <property type="entry name" value="HAD-like_sf"/>
</dbReference>
<dbReference type="InterPro" id="IPR023214">
    <property type="entry name" value="HAD_sf"/>
</dbReference>
<dbReference type="Pfam" id="PF18909">
    <property type="entry name" value="dGTP_diPhyd_N"/>
    <property type="match status" value="1"/>
</dbReference>
<dbReference type="InterPro" id="IPR044038">
    <property type="entry name" value="dATP/dGTP_diPOhydrolase_N"/>
</dbReference>
<organism evidence="2 3">
    <name type="scientific">Salinibacter phage M8CRM-1</name>
    <dbReference type="NCBI Taxonomy" id="2681612"/>
    <lineage>
        <taxon>Viruses</taxon>
        <taxon>Duplodnaviria</taxon>
        <taxon>Heunggongvirae</taxon>
        <taxon>Uroviricota</taxon>
        <taxon>Caudoviricetes</taxon>
        <taxon>Kryptosalinivirus</taxon>
        <taxon>Kryptosalinivirus M8CRM1</taxon>
    </lineage>
</organism>
<dbReference type="Proteomes" id="UP000258606">
    <property type="component" value="Segment"/>
</dbReference>
<accession>A0A2I6UGK1</accession>
<dbReference type="GeneID" id="40236295"/>
<evidence type="ECO:0000313" key="2">
    <source>
        <dbReference type="EMBL" id="AUO79123.1"/>
    </source>
</evidence>
<name>A0A2I6UGK1_9CAUD</name>
<keyword evidence="3" id="KW-1185">Reference proteome</keyword>
<feature type="domain" description="dATP/dGTP diphosphohydrolase N-terminal" evidence="1">
    <location>
        <begin position="11"/>
        <end position="120"/>
    </location>
</feature>
<dbReference type="KEGG" id="vg:40236295"/>
<evidence type="ECO:0000313" key="3">
    <source>
        <dbReference type="Proteomes" id="UP000258606"/>
    </source>
</evidence>
<evidence type="ECO:0000259" key="1">
    <source>
        <dbReference type="Pfam" id="PF18909"/>
    </source>
</evidence>
<dbReference type="EMBL" id="MF580959">
    <property type="protein sequence ID" value="AUO79123.1"/>
    <property type="molecule type" value="Genomic_DNA"/>
</dbReference>
<protein>
    <recommendedName>
        <fullName evidence="1">dATP/dGTP diphosphohydrolase N-terminal domain-containing protein</fullName>
    </recommendedName>
</protein>
<sequence length="304" mass="35080">MSDMKTTEDNSKGVKFDAGKPRLDLIPERTMFDVGHVFGHGADKYDRDENGNPTTEIYRNNWREGMRHGRVAGAALRHIFAWKQGEDFDPDSGLPHLAHAICSLMMLNEYAYIFPEGDDRAKNVRRPIRYILDIDGVLANFADAFRQLAVEIGAADDEELGREHRHWHFPFDASPVWDEVNEAFWLTLAPLITGDELEVEPTAYITSRPVESAVSEAWLTRHRFPNRRVFTVDGPDGKVEAMRELRDIYPNAQLVMVDDHYENFRKLRNAGFSCFLLDRPYNRKHKVGHFRLDTLNDLVNETTY</sequence>
<dbReference type="RefSeq" id="YP_009639500.1">
    <property type="nucleotide sequence ID" value="NC_042351.1"/>
</dbReference>
<proteinExistence type="predicted"/>
<dbReference type="SUPFAM" id="SSF56784">
    <property type="entry name" value="HAD-like"/>
    <property type="match status" value="1"/>
</dbReference>
<dbReference type="Gene3D" id="3.40.50.1000">
    <property type="entry name" value="HAD superfamily/HAD-like"/>
    <property type="match status" value="1"/>
</dbReference>
<reference evidence="2 3" key="1">
    <citation type="submission" date="2017-07" db="EMBL/GenBank/DDBJ databases">
        <title>Characterization of ecologically diverse viruses infecting co-occurring strains of cosmopolitan hyperhalophilic Bacteroidetes.</title>
        <authorList>
            <person name="Villamor J."/>
            <person name="Ramos-Barbero M.D."/>
            <person name="Gonzalez-Torres P."/>
            <person name="Gabaldon T."/>
            <person name="Rollesso-Mora R."/>
            <person name="Meseguer I."/>
            <person name="Martinez-Garcia M."/>
            <person name="Santos F."/>
            <person name="Anton J."/>
        </authorList>
    </citation>
    <scope>NUCLEOTIDE SEQUENCE [LARGE SCALE GENOMIC DNA]</scope>
</reference>